<dbReference type="HOGENOM" id="CLU_034396_1_1_1"/>
<evidence type="ECO:0000313" key="9">
    <source>
        <dbReference type="Proteomes" id="UP000001640"/>
    </source>
</evidence>
<dbReference type="OMA" id="YVWEPSP"/>
<dbReference type="Pfam" id="PF00400">
    <property type="entry name" value="WD40"/>
    <property type="match status" value="2"/>
</dbReference>
<dbReference type="KEGG" id="ncs:NCAS_0D03400"/>
<dbReference type="Gene3D" id="2.130.10.10">
    <property type="entry name" value="YVTN repeat-like/Quinoprotein amine dehydrogenase"/>
    <property type="match status" value="1"/>
</dbReference>
<evidence type="ECO:0000256" key="6">
    <source>
        <dbReference type="ARBA" id="ARBA00023212"/>
    </source>
</evidence>
<keyword evidence="2 7" id="KW-0963">Cytoplasm</keyword>
<dbReference type="SMART" id="SM00320">
    <property type="entry name" value="WD40"/>
    <property type="match status" value="6"/>
</dbReference>
<dbReference type="GO" id="GO:2000601">
    <property type="term" value="P:positive regulation of Arp2/3 complex-mediated actin nucleation"/>
    <property type="evidence" value="ECO:0007669"/>
    <property type="project" value="EnsemblFungi"/>
</dbReference>
<keyword evidence="5 7" id="KW-0009">Actin-binding</keyword>
<proteinExistence type="inferred from homology"/>
<reference evidence="8 9" key="1">
    <citation type="journal article" date="2011" name="Proc. Natl. Acad. Sci. U.S.A.">
        <title>Evolutionary erosion of yeast sex chromosomes by mating-type switching accidents.</title>
        <authorList>
            <person name="Gordon J.L."/>
            <person name="Armisen D."/>
            <person name="Proux-Wera E."/>
            <person name="Oheigeartaigh S.S."/>
            <person name="Byrne K.P."/>
            <person name="Wolfe K.H."/>
        </authorList>
    </citation>
    <scope>NUCLEOTIDE SEQUENCE [LARGE SCALE GENOMIC DNA]</scope>
    <source>
        <strain evidence="9">ATCC 76901 / BCRC 22586 / CBS 4309 / NBRC 1992 / NRRL Y-12630</strain>
    </source>
</reference>
<keyword evidence="9" id="KW-1185">Reference proteome</keyword>
<dbReference type="Proteomes" id="UP000001640">
    <property type="component" value="Chromosome 4"/>
</dbReference>
<dbReference type="InterPro" id="IPR036322">
    <property type="entry name" value="WD40_repeat_dom_sf"/>
</dbReference>
<dbReference type="RefSeq" id="XP_003676282.1">
    <property type="nucleotide sequence ID" value="XM_003676234.1"/>
</dbReference>
<organism evidence="8 9">
    <name type="scientific">Naumovozyma castellii</name>
    <name type="common">Yeast</name>
    <name type="synonym">Saccharomyces castellii</name>
    <dbReference type="NCBI Taxonomy" id="27288"/>
    <lineage>
        <taxon>Eukaryota</taxon>
        <taxon>Fungi</taxon>
        <taxon>Dikarya</taxon>
        <taxon>Ascomycota</taxon>
        <taxon>Saccharomycotina</taxon>
        <taxon>Saccharomycetes</taxon>
        <taxon>Saccharomycetales</taxon>
        <taxon>Saccharomycetaceae</taxon>
        <taxon>Naumovozyma</taxon>
    </lineage>
</organism>
<dbReference type="OrthoDB" id="406844at2759"/>
<dbReference type="FunCoup" id="G0VED0">
    <property type="interactions" value="854"/>
</dbReference>
<evidence type="ECO:0000256" key="5">
    <source>
        <dbReference type="ARBA" id="ARBA00023203"/>
    </source>
</evidence>
<dbReference type="GO" id="GO:0030479">
    <property type="term" value="C:actin cortical patch"/>
    <property type="evidence" value="ECO:0007669"/>
    <property type="project" value="UniProtKB-SubCell"/>
</dbReference>
<comment type="subcellular location">
    <subcellularLocation>
        <location evidence="7">Cytoplasm</location>
        <location evidence="7">Cytoskeleton</location>
        <location evidence="7">Actin patch</location>
    </subcellularLocation>
</comment>
<evidence type="ECO:0000313" key="8">
    <source>
        <dbReference type="EMBL" id="CCC69921.1"/>
    </source>
</evidence>
<keyword evidence="6 7" id="KW-0206">Cytoskeleton</keyword>
<dbReference type="eggNOG" id="KOG1523">
    <property type="taxonomic scope" value="Eukaryota"/>
</dbReference>
<dbReference type="InterPro" id="IPR017383">
    <property type="entry name" value="ARPC1"/>
</dbReference>
<dbReference type="GeneID" id="96903527"/>
<dbReference type="GO" id="GO:0043130">
    <property type="term" value="F:ubiquitin binding"/>
    <property type="evidence" value="ECO:0007669"/>
    <property type="project" value="EnsemblFungi"/>
</dbReference>
<keyword evidence="3" id="KW-0853">WD repeat</keyword>
<comment type="similarity">
    <text evidence="1 7">Belongs to the WD repeat ARPC1 family.</text>
</comment>
<name>G0VED0_NAUCA</name>
<dbReference type="InParanoid" id="G0VED0"/>
<evidence type="ECO:0000256" key="1">
    <source>
        <dbReference type="ARBA" id="ARBA00006260"/>
    </source>
</evidence>
<reference key="2">
    <citation type="submission" date="2011-08" db="EMBL/GenBank/DDBJ databases">
        <title>Genome sequence of Naumovozyma castellii.</title>
        <authorList>
            <person name="Gordon J.L."/>
            <person name="Armisen D."/>
            <person name="Proux-Wera E."/>
            <person name="OhEigeartaigh S.S."/>
            <person name="Byrne K.P."/>
            <person name="Wolfe K.H."/>
        </authorList>
    </citation>
    <scope>NUCLEOTIDE SEQUENCE</scope>
    <source>
        <strain>Type strain:CBS 4309</strain>
    </source>
</reference>
<accession>G0VED0</accession>
<gene>
    <name evidence="8" type="primary">NCAS0D03400</name>
    <name evidence="8" type="ordered locus">NCAS_0D03400</name>
</gene>
<sequence>MLPNVNDKSVLAVFKLVKAPIYSHCFSSDRSLLAITCETSCLVYRLTNINSQPKLVATLANHDKTITAVDISIHGRIVTCSQDRNAYVWEPLSDGSYKPTLVLLRINRAATSVSWAPNGYKFAVGSSARIIAVCYYEQENNWWVSKHIKKPIKSTINCLSWHENGVLLAAGGTDGFIRVFSGFIKGLDTKEAVAGSPWGSKFPFGSLIKELYQGSYIHDVEWRSKIEKVAYVAHDGTLNILDSQGGLQSVNSPDGLPFRSLAWINDHEIVCAGYSCHPILFSEASQGWKFAKNLDKVADAAQTPVATGEGEEGEDDNGTFGISALRKFKELDLKGKVTTSVKESAHENAIMELAPFAESNGQVTQISSCGLDGKIVLYTV</sequence>
<dbReference type="GO" id="GO:0051015">
    <property type="term" value="F:actin filament binding"/>
    <property type="evidence" value="ECO:0007669"/>
    <property type="project" value="EnsemblFungi"/>
</dbReference>
<protein>
    <recommendedName>
        <fullName evidence="7">Actin-related protein 2/3 complex subunit</fullName>
    </recommendedName>
</protein>
<dbReference type="PANTHER" id="PTHR10709:SF2">
    <property type="entry name" value="ACTIN-RELATED PROTEIN 2_3 COMPLEX SUBUNIT"/>
    <property type="match status" value="1"/>
</dbReference>
<dbReference type="PANTHER" id="PTHR10709">
    <property type="entry name" value="ACTIN-RELATED PROTEIN 2/3 COMPLEX SUBUNIT 1"/>
    <property type="match status" value="1"/>
</dbReference>
<dbReference type="InterPro" id="IPR015943">
    <property type="entry name" value="WD40/YVTN_repeat-like_dom_sf"/>
</dbReference>
<dbReference type="GO" id="GO:0044396">
    <property type="term" value="P:actin cortical patch organization"/>
    <property type="evidence" value="ECO:0007669"/>
    <property type="project" value="EnsemblFungi"/>
</dbReference>
<dbReference type="GO" id="GO:0034314">
    <property type="term" value="P:Arp2/3 complex-mediated actin nucleation"/>
    <property type="evidence" value="ECO:0007669"/>
    <property type="project" value="UniProtKB-UniRule"/>
</dbReference>
<comment type="function">
    <text evidence="7">Functions as component of the Arp2/3 complex which is involved in regulation of actin polymerization and together with an activating nucleation-promoting factor (NPF) mediates the formation of branched actin networks.</text>
</comment>
<evidence type="ECO:0000256" key="7">
    <source>
        <dbReference type="PIRNR" id="PIRNR038093"/>
    </source>
</evidence>
<evidence type="ECO:0000256" key="3">
    <source>
        <dbReference type="ARBA" id="ARBA00022574"/>
    </source>
</evidence>
<dbReference type="EMBL" id="HE576755">
    <property type="protein sequence ID" value="CCC69921.1"/>
    <property type="molecule type" value="Genomic_DNA"/>
</dbReference>
<dbReference type="GO" id="GO:0005885">
    <property type="term" value="C:Arp2/3 protein complex"/>
    <property type="evidence" value="ECO:0007669"/>
    <property type="project" value="UniProtKB-UniRule"/>
</dbReference>
<evidence type="ECO:0000256" key="4">
    <source>
        <dbReference type="ARBA" id="ARBA00022737"/>
    </source>
</evidence>
<dbReference type="SUPFAM" id="SSF50978">
    <property type="entry name" value="WD40 repeat-like"/>
    <property type="match status" value="1"/>
</dbReference>
<evidence type="ECO:0000256" key="2">
    <source>
        <dbReference type="ARBA" id="ARBA00022490"/>
    </source>
</evidence>
<dbReference type="FunFam" id="2.130.10.10:FF:000682">
    <property type="entry name" value="Actin-related protein 2/3 complex subunit"/>
    <property type="match status" value="1"/>
</dbReference>
<dbReference type="InterPro" id="IPR001680">
    <property type="entry name" value="WD40_rpt"/>
</dbReference>
<keyword evidence="4" id="KW-0677">Repeat</keyword>
<dbReference type="STRING" id="1064592.G0VED0"/>
<dbReference type="AlphaFoldDB" id="G0VED0"/>
<dbReference type="PIRSF" id="PIRSF038093">
    <property type="entry name" value="ARP2/3_su1"/>
    <property type="match status" value="1"/>
</dbReference>